<keyword evidence="3" id="KW-1185">Reference proteome</keyword>
<gene>
    <name evidence="2" type="ORF">PGX00_11565</name>
</gene>
<organism evidence="2 3">
    <name type="scientific">Vibrio algarum</name>
    <dbReference type="NCBI Taxonomy" id="3020714"/>
    <lineage>
        <taxon>Bacteria</taxon>
        <taxon>Pseudomonadati</taxon>
        <taxon>Pseudomonadota</taxon>
        <taxon>Gammaproteobacteria</taxon>
        <taxon>Vibrionales</taxon>
        <taxon>Vibrionaceae</taxon>
        <taxon>Vibrio</taxon>
    </lineage>
</organism>
<protein>
    <submittedName>
        <fullName evidence="2">Uncharacterized protein</fullName>
    </submittedName>
</protein>
<keyword evidence="1" id="KW-0812">Transmembrane</keyword>
<accession>A0ABT4YRS2</accession>
<evidence type="ECO:0000313" key="2">
    <source>
        <dbReference type="EMBL" id="MDB1124256.1"/>
    </source>
</evidence>
<dbReference type="RefSeq" id="WP_272136398.1">
    <property type="nucleotide sequence ID" value="NZ_JAQLOI010000001.1"/>
</dbReference>
<sequence>MTIIAMLLAKFLDPISFIVALGISFIAREKWIIPVAAIAGALVTETVLTSTQVTLGVRTSNWYYR</sequence>
<reference evidence="2 3" key="1">
    <citation type="submission" date="2023-01" db="EMBL/GenBank/DDBJ databases">
        <title>Vibrio sp. KJ40-1 sp.nov, isolated from marine algae.</title>
        <authorList>
            <person name="Butt M."/>
            <person name="Kim J.M.J."/>
            <person name="Jeon C.O.C."/>
        </authorList>
    </citation>
    <scope>NUCLEOTIDE SEQUENCE [LARGE SCALE GENOMIC DNA]</scope>
    <source>
        <strain evidence="2 3">KJ40-1</strain>
    </source>
</reference>
<keyword evidence="1" id="KW-1133">Transmembrane helix</keyword>
<evidence type="ECO:0000313" key="3">
    <source>
        <dbReference type="Proteomes" id="UP001210678"/>
    </source>
</evidence>
<comment type="caution">
    <text evidence="2">The sequence shown here is derived from an EMBL/GenBank/DDBJ whole genome shotgun (WGS) entry which is preliminary data.</text>
</comment>
<dbReference type="Proteomes" id="UP001210678">
    <property type="component" value="Unassembled WGS sequence"/>
</dbReference>
<evidence type="ECO:0000256" key="1">
    <source>
        <dbReference type="SAM" id="Phobius"/>
    </source>
</evidence>
<keyword evidence="1" id="KW-0472">Membrane</keyword>
<dbReference type="EMBL" id="JAQLOI010000001">
    <property type="protein sequence ID" value="MDB1124256.1"/>
    <property type="molecule type" value="Genomic_DNA"/>
</dbReference>
<name>A0ABT4YRS2_9VIBR</name>
<feature type="transmembrane region" description="Helical" evidence="1">
    <location>
        <begin position="7"/>
        <end position="26"/>
    </location>
</feature>
<feature type="transmembrane region" description="Helical" evidence="1">
    <location>
        <begin position="32"/>
        <end position="57"/>
    </location>
</feature>
<proteinExistence type="predicted"/>